<organism evidence="2 3">
    <name type="scientific">Hyaloscypha hepaticicola</name>
    <dbReference type="NCBI Taxonomy" id="2082293"/>
    <lineage>
        <taxon>Eukaryota</taxon>
        <taxon>Fungi</taxon>
        <taxon>Dikarya</taxon>
        <taxon>Ascomycota</taxon>
        <taxon>Pezizomycotina</taxon>
        <taxon>Leotiomycetes</taxon>
        <taxon>Helotiales</taxon>
        <taxon>Hyaloscyphaceae</taxon>
        <taxon>Hyaloscypha</taxon>
    </lineage>
</organism>
<accession>A0A2J6PVS7</accession>
<dbReference type="Proteomes" id="UP000235672">
    <property type="component" value="Unassembled WGS sequence"/>
</dbReference>
<dbReference type="AlphaFoldDB" id="A0A2J6PVS7"/>
<evidence type="ECO:0000313" key="3">
    <source>
        <dbReference type="Proteomes" id="UP000235672"/>
    </source>
</evidence>
<name>A0A2J6PVS7_9HELO</name>
<gene>
    <name evidence="2" type="ORF">NA56DRAFT_707145</name>
</gene>
<dbReference type="PANTHER" id="PTHR33840">
    <property type="match status" value="1"/>
</dbReference>
<sequence>MSRVAPISPGQRTRSARVLLIPFDGTWANRLGDAHATVVSDFHSLIAIAENVDNGYREGVGTRGGPIEKACGGALGAGVVEKVLDAFVKLTDDYNMGDSILVIGFSRGAFAARVFAALTSLVGLLKTDTNPPVSPSRKRLFHQKIREGLVSGNLWDIDTLDELRDGYEFHENVFIDALCLFDTVASLGVPKVGAGAYVAPILRILPAFRKDFSHLENIVRHPPQEVRHVFQATSIHETRATYHEQLAEKHAGDSNQVFKQMWFVGNHSNMARNTSRRGFADAPLAWMIGQLHHYLHLRFDEGKLHARFPSYPRSMNLAGPRQVRTSTASTASNTYNPSVHAPALEPTQSETLPRWIHKDVKKIGAFKTFCHGWNQRTPGRYGGRTYEEVHVTVRLRGFGRNMADSVMVPGYQAVADGRKWIWVRVPSEKARTMRWGASDRRPAALPSIDEGTMLPLEAALLGLSWCLEI</sequence>
<evidence type="ECO:0000313" key="2">
    <source>
        <dbReference type="EMBL" id="PMD18104.1"/>
    </source>
</evidence>
<dbReference type="OrthoDB" id="59699at2759"/>
<evidence type="ECO:0000259" key="1">
    <source>
        <dbReference type="Pfam" id="PF09994"/>
    </source>
</evidence>
<protein>
    <recommendedName>
        <fullName evidence="1">T6SS Phospholipase effector Tle1-like catalytic domain-containing protein</fullName>
    </recommendedName>
</protein>
<dbReference type="PANTHER" id="PTHR33840:SF1">
    <property type="entry name" value="TLE1 PHOSPHOLIPASE DOMAIN-CONTAINING PROTEIN"/>
    <property type="match status" value="1"/>
</dbReference>
<dbReference type="InterPro" id="IPR018712">
    <property type="entry name" value="Tle1-like_cat"/>
</dbReference>
<keyword evidence="3" id="KW-1185">Reference proteome</keyword>
<proteinExistence type="predicted"/>
<dbReference type="Pfam" id="PF09994">
    <property type="entry name" value="T6SS_Tle1-like_cat"/>
    <property type="match status" value="1"/>
</dbReference>
<dbReference type="EMBL" id="KZ613496">
    <property type="protein sequence ID" value="PMD18104.1"/>
    <property type="molecule type" value="Genomic_DNA"/>
</dbReference>
<reference evidence="2 3" key="1">
    <citation type="submission" date="2016-05" db="EMBL/GenBank/DDBJ databases">
        <title>A degradative enzymes factory behind the ericoid mycorrhizal symbiosis.</title>
        <authorList>
            <consortium name="DOE Joint Genome Institute"/>
            <person name="Martino E."/>
            <person name="Morin E."/>
            <person name="Grelet G."/>
            <person name="Kuo A."/>
            <person name="Kohler A."/>
            <person name="Daghino S."/>
            <person name="Barry K."/>
            <person name="Choi C."/>
            <person name="Cichocki N."/>
            <person name="Clum A."/>
            <person name="Copeland A."/>
            <person name="Hainaut M."/>
            <person name="Haridas S."/>
            <person name="Labutti K."/>
            <person name="Lindquist E."/>
            <person name="Lipzen A."/>
            <person name="Khouja H.-R."/>
            <person name="Murat C."/>
            <person name="Ohm R."/>
            <person name="Olson A."/>
            <person name="Spatafora J."/>
            <person name="Veneault-Fourrey C."/>
            <person name="Henrissat B."/>
            <person name="Grigoriev I."/>
            <person name="Martin F."/>
            <person name="Perotto S."/>
        </authorList>
    </citation>
    <scope>NUCLEOTIDE SEQUENCE [LARGE SCALE GENOMIC DNA]</scope>
    <source>
        <strain evidence="2 3">UAMH 7357</strain>
    </source>
</reference>
<feature type="domain" description="T6SS Phospholipase effector Tle1-like catalytic" evidence="1">
    <location>
        <begin position="19"/>
        <end position="289"/>
    </location>
</feature>